<comment type="subcellular location">
    <subcellularLocation>
        <location evidence="1">Cell membrane</location>
        <topology evidence="1">Multi-pass membrane protein</topology>
    </subcellularLocation>
</comment>
<dbReference type="InterPro" id="IPR023299">
    <property type="entry name" value="ATPase_P-typ_cyto_dom_N"/>
</dbReference>
<keyword evidence="8" id="KW-1278">Translocase</keyword>
<evidence type="ECO:0000313" key="14">
    <source>
        <dbReference type="EMBL" id="GIJ55627.1"/>
    </source>
</evidence>
<dbReference type="PROSITE" id="PS00154">
    <property type="entry name" value="ATPASE_E1_E2"/>
    <property type="match status" value="1"/>
</dbReference>
<dbReference type="GO" id="GO:0046872">
    <property type="term" value="F:metal ion binding"/>
    <property type="evidence" value="ECO:0007669"/>
    <property type="project" value="UniProtKB-KW"/>
</dbReference>
<evidence type="ECO:0000256" key="5">
    <source>
        <dbReference type="ARBA" id="ARBA00022741"/>
    </source>
</evidence>
<feature type="transmembrane region" description="Helical" evidence="12">
    <location>
        <begin position="845"/>
        <end position="862"/>
    </location>
</feature>
<dbReference type="InterPro" id="IPR044492">
    <property type="entry name" value="P_typ_ATPase_HD_dom"/>
</dbReference>
<feature type="transmembrane region" description="Helical" evidence="12">
    <location>
        <begin position="739"/>
        <end position="756"/>
    </location>
</feature>
<dbReference type="SUPFAM" id="SSF81653">
    <property type="entry name" value="Calcium ATPase, transduction domain A"/>
    <property type="match status" value="1"/>
</dbReference>
<dbReference type="PANTHER" id="PTHR24093:SF506">
    <property type="entry name" value="CATION-TRANSPORTING ATPASE PMA1"/>
    <property type="match status" value="1"/>
</dbReference>
<dbReference type="SFLD" id="SFLDS00003">
    <property type="entry name" value="Haloacid_Dehalogenase"/>
    <property type="match status" value="1"/>
</dbReference>
<dbReference type="Pfam" id="PF00122">
    <property type="entry name" value="E1-E2_ATPase"/>
    <property type="match status" value="1"/>
</dbReference>
<dbReference type="GO" id="GO:0005886">
    <property type="term" value="C:plasma membrane"/>
    <property type="evidence" value="ECO:0007669"/>
    <property type="project" value="UniProtKB-SubCell"/>
</dbReference>
<dbReference type="EMBL" id="BOPG01000020">
    <property type="protein sequence ID" value="GIJ55627.1"/>
    <property type="molecule type" value="Genomic_DNA"/>
</dbReference>
<evidence type="ECO:0000256" key="7">
    <source>
        <dbReference type="ARBA" id="ARBA00022842"/>
    </source>
</evidence>
<dbReference type="InterPro" id="IPR023214">
    <property type="entry name" value="HAD_sf"/>
</dbReference>
<evidence type="ECO:0000256" key="2">
    <source>
        <dbReference type="ARBA" id="ARBA00022553"/>
    </source>
</evidence>
<evidence type="ECO:0000256" key="8">
    <source>
        <dbReference type="ARBA" id="ARBA00022967"/>
    </source>
</evidence>
<feature type="transmembrane region" description="Helical" evidence="12">
    <location>
        <begin position="882"/>
        <end position="900"/>
    </location>
</feature>
<protein>
    <submittedName>
        <fullName evidence="14">ATPase</fullName>
    </submittedName>
</protein>
<dbReference type="Proteomes" id="UP000612585">
    <property type="component" value="Unassembled WGS sequence"/>
</dbReference>
<organism evidence="14 15">
    <name type="scientific">Virgisporangium aurantiacum</name>
    <dbReference type="NCBI Taxonomy" id="175570"/>
    <lineage>
        <taxon>Bacteria</taxon>
        <taxon>Bacillati</taxon>
        <taxon>Actinomycetota</taxon>
        <taxon>Actinomycetes</taxon>
        <taxon>Micromonosporales</taxon>
        <taxon>Micromonosporaceae</taxon>
        <taxon>Virgisporangium</taxon>
    </lineage>
</organism>
<dbReference type="Pfam" id="PF00689">
    <property type="entry name" value="Cation_ATPase_C"/>
    <property type="match status" value="1"/>
</dbReference>
<dbReference type="Gene3D" id="3.40.50.1000">
    <property type="entry name" value="HAD superfamily/HAD-like"/>
    <property type="match status" value="1"/>
</dbReference>
<dbReference type="RefSeq" id="WP_203992719.1">
    <property type="nucleotide sequence ID" value="NZ_BOPG01000020.1"/>
</dbReference>
<sequence length="935" mass="98547">MTDTTSAVEAEPDVGADARRPWFTQDADAVVAAMSSDVGTGLAGGEATARMERYGPNRIVAEKPPSALMIAVAQLRDPMNIMLVAVVVVSFLIGEVSTAVIVALLIALNVVLGARQELSARASVDALSRLQVPQARVLRDGTIALVPAVDLVPGDIVHVEAGDLVPADGRIVHSATLEVQEAALTGESAPVPKGAEALSTVDVPLGDQSDMLFQNTSVTRGTATMVVTATGMETELGRIASMLKSVARTRSPLQKELGALTKVLGTIAWTAVAFIVVIAAIRGMELDQILLLGTAMAISAIPTGMPAFVSALLSLGARHLADAKAVVKNLADVETLGATSAINTDKTGTLTMNEMMVSTIYSNGTWFTVDGAGYRKTGAIASAAGTPVPDFTRLALGLVLDSDATVADDGSVVGDPTEAALVVLAAKLGVDADETRRLYPRLGEVPFDSDYKFMATFHRIRVDGTEQVFELVKGGPDVVLARCSHAGTVLHSQEPIDAVRADIDAANERMARKGLRVLAFAARIVTDDELPTVVADPMSLTDGLVFVGMVGMIDPLRAEAKAAVHTALGAGIDVRMITGDHAVTAQAIGETLGLGPGAITGTELAAMDDRELARRLPELHVFGRVSPEDKLRLARAMQEQGLIVAMTGDAVNDAAALKQADIGVAMGSGSEVTKQAARMILTDDNFGTLVRAVEIGRRVYEKIVAYVRYQMTQLLSLVLLFVTATAFNLNDGVAMTPSMVLYLLFFATASGVFIIAQDPGDPDVMRRPPRDPKVPISNRNSILFWLLYAVTLFLGALVPLVAGPDEPRVDAPSAALTMTFVVMGFGTVVNAMANRRDPASGLAPPVLKAAAIALIPVGLIVLATRVDFLQDSLLTQRLTGPQWLACIGLTMPLLLVIEVGKWIRRRRSPRAAIDVRQAVEPARTRSDDRTGEGDG</sequence>
<dbReference type="InterPro" id="IPR018303">
    <property type="entry name" value="ATPase_P-typ_P_site"/>
</dbReference>
<dbReference type="SUPFAM" id="SSF81665">
    <property type="entry name" value="Calcium ATPase, transmembrane domain M"/>
    <property type="match status" value="1"/>
</dbReference>
<name>A0A8J3Z3E4_9ACTN</name>
<evidence type="ECO:0000259" key="13">
    <source>
        <dbReference type="SMART" id="SM00831"/>
    </source>
</evidence>
<dbReference type="Pfam" id="PF13246">
    <property type="entry name" value="Cation_ATPase"/>
    <property type="match status" value="1"/>
</dbReference>
<dbReference type="AlphaFoldDB" id="A0A8J3Z3E4"/>
<dbReference type="InterPro" id="IPR023298">
    <property type="entry name" value="ATPase_P-typ_TM_dom_sf"/>
</dbReference>
<keyword evidence="6" id="KW-0067">ATP-binding</keyword>
<reference evidence="14" key="1">
    <citation type="submission" date="2021-01" db="EMBL/GenBank/DDBJ databases">
        <title>Whole genome shotgun sequence of Virgisporangium aurantiacum NBRC 16421.</title>
        <authorList>
            <person name="Komaki H."/>
            <person name="Tamura T."/>
        </authorList>
    </citation>
    <scope>NUCLEOTIDE SEQUENCE</scope>
    <source>
        <strain evidence="14">NBRC 16421</strain>
    </source>
</reference>
<evidence type="ECO:0000256" key="4">
    <source>
        <dbReference type="ARBA" id="ARBA00022723"/>
    </source>
</evidence>
<evidence type="ECO:0000256" key="3">
    <source>
        <dbReference type="ARBA" id="ARBA00022692"/>
    </source>
</evidence>
<dbReference type="InterPro" id="IPR036412">
    <property type="entry name" value="HAD-like_sf"/>
</dbReference>
<dbReference type="InterPro" id="IPR001757">
    <property type="entry name" value="P_typ_ATPase"/>
</dbReference>
<keyword evidence="9 12" id="KW-1133">Transmembrane helix</keyword>
<dbReference type="GO" id="GO:0016887">
    <property type="term" value="F:ATP hydrolysis activity"/>
    <property type="evidence" value="ECO:0007669"/>
    <property type="project" value="InterPro"/>
</dbReference>
<evidence type="ECO:0000256" key="1">
    <source>
        <dbReference type="ARBA" id="ARBA00004651"/>
    </source>
</evidence>
<dbReference type="SFLD" id="SFLDG00002">
    <property type="entry name" value="C1.7:_P-type_atpase_like"/>
    <property type="match status" value="1"/>
</dbReference>
<gene>
    <name evidence="14" type="ORF">Vau01_031430</name>
</gene>
<dbReference type="Gene3D" id="2.70.150.10">
    <property type="entry name" value="Calcium-transporting ATPase, cytoplasmic transduction domain A"/>
    <property type="match status" value="1"/>
</dbReference>
<comment type="caution">
    <text evidence="14">The sequence shown here is derived from an EMBL/GenBank/DDBJ whole genome shotgun (WGS) entry which is preliminary data.</text>
</comment>
<feature type="transmembrane region" description="Helical" evidence="12">
    <location>
        <begin position="706"/>
        <end position="727"/>
    </location>
</feature>
<dbReference type="NCBIfam" id="TIGR01494">
    <property type="entry name" value="ATPase_P-type"/>
    <property type="match status" value="2"/>
</dbReference>
<feature type="transmembrane region" description="Helical" evidence="12">
    <location>
        <begin position="782"/>
        <end position="802"/>
    </location>
</feature>
<evidence type="ECO:0000256" key="10">
    <source>
        <dbReference type="ARBA" id="ARBA00023136"/>
    </source>
</evidence>
<dbReference type="SMART" id="SM00831">
    <property type="entry name" value="Cation_ATPase_N"/>
    <property type="match status" value="1"/>
</dbReference>
<feature type="domain" description="Cation-transporting P-type ATPase N-terminal" evidence="13">
    <location>
        <begin position="21"/>
        <end position="95"/>
    </location>
</feature>
<evidence type="ECO:0000256" key="6">
    <source>
        <dbReference type="ARBA" id="ARBA00022840"/>
    </source>
</evidence>
<keyword evidence="5" id="KW-0547">Nucleotide-binding</keyword>
<accession>A0A8J3Z3E4</accession>
<keyword evidence="2" id="KW-0597">Phosphoprotein</keyword>
<evidence type="ECO:0000256" key="9">
    <source>
        <dbReference type="ARBA" id="ARBA00022989"/>
    </source>
</evidence>
<keyword evidence="4" id="KW-0479">Metal-binding</keyword>
<dbReference type="GO" id="GO:0005388">
    <property type="term" value="F:P-type calcium transporter activity"/>
    <property type="evidence" value="ECO:0007669"/>
    <property type="project" value="TreeGrafter"/>
</dbReference>
<dbReference type="FunFam" id="2.70.150.10:FF:000160">
    <property type="entry name" value="Sarcoplasmic/endoplasmic reticulum calcium ATPase 1"/>
    <property type="match status" value="1"/>
</dbReference>
<feature type="transmembrane region" description="Helical" evidence="12">
    <location>
        <begin position="289"/>
        <end position="315"/>
    </location>
</feature>
<feature type="transmembrane region" description="Helical" evidence="12">
    <location>
        <begin position="81"/>
        <end position="112"/>
    </location>
</feature>
<dbReference type="Pfam" id="PF00690">
    <property type="entry name" value="Cation_ATPase_N"/>
    <property type="match status" value="1"/>
</dbReference>
<proteinExistence type="predicted"/>
<feature type="transmembrane region" description="Helical" evidence="12">
    <location>
        <begin position="263"/>
        <end position="283"/>
    </location>
</feature>
<evidence type="ECO:0000313" key="15">
    <source>
        <dbReference type="Proteomes" id="UP000612585"/>
    </source>
</evidence>
<dbReference type="SFLD" id="SFLDF00027">
    <property type="entry name" value="p-type_atpase"/>
    <property type="match status" value="1"/>
</dbReference>
<dbReference type="InterPro" id="IPR059000">
    <property type="entry name" value="ATPase_P-type_domA"/>
</dbReference>
<dbReference type="Gene3D" id="3.40.1110.10">
    <property type="entry name" value="Calcium-transporting ATPase, cytoplasmic domain N"/>
    <property type="match status" value="1"/>
</dbReference>
<dbReference type="InterPro" id="IPR008250">
    <property type="entry name" value="ATPase_P-typ_transduc_dom_A_sf"/>
</dbReference>
<keyword evidence="10 12" id="KW-0472">Membrane</keyword>
<dbReference type="GO" id="GO:0005524">
    <property type="term" value="F:ATP binding"/>
    <property type="evidence" value="ECO:0007669"/>
    <property type="project" value="UniProtKB-KW"/>
</dbReference>
<dbReference type="Gene3D" id="1.20.1110.10">
    <property type="entry name" value="Calcium-transporting ATPase, transmembrane domain"/>
    <property type="match status" value="1"/>
</dbReference>
<evidence type="ECO:0000256" key="12">
    <source>
        <dbReference type="SAM" id="Phobius"/>
    </source>
</evidence>
<keyword evidence="3 12" id="KW-0812">Transmembrane</keyword>
<feature type="transmembrane region" description="Helical" evidence="12">
    <location>
        <begin position="814"/>
        <end position="833"/>
    </location>
</feature>
<dbReference type="SUPFAM" id="SSF81660">
    <property type="entry name" value="Metal cation-transporting ATPase, ATP-binding domain N"/>
    <property type="match status" value="1"/>
</dbReference>
<dbReference type="PANTHER" id="PTHR24093">
    <property type="entry name" value="CATION TRANSPORTING ATPASE"/>
    <property type="match status" value="1"/>
</dbReference>
<keyword evidence="7" id="KW-0460">Magnesium</keyword>
<keyword evidence="15" id="KW-1185">Reference proteome</keyword>
<dbReference type="PRINTS" id="PR00120">
    <property type="entry name" value="HATPASE"/>
</dbReference>
<dbReference type="InterPro" id="IPR006068">
    <property type="entry name" value="ATPase_P-typ_cation-transptr_C"/>
</dbReference>
<evidence type="ECO:0000256" key="11">
    <source>
        <dbReference type="ARBA" id="ARBA00049360"/>
    </source>
</evidence>
<dbReference type="PRINTS" id="PR00119">
    <property type="entry name" value="CATATPASE"/>
</dbReference>
<dbReference type="Pfam" id="PF08282">
    <property type="entry name" value="Hydrolase_3"/>
    <property type="match status" value="1"/>
</dbReference>
<comment type="catalytic activity">
    <reaction evidence="11">
        <text>ATP + H2O = ADP + phosphate + H(+)</text>
        <dbReference type="Rhea" id="RHEA:13065"/>
        <dbReference type="ChEBI" id="CHEBI:15377"/>
        <dbReference type="ChEBI" id="CHEBI:15378"/>
        <dbReference type="ChEBI" id="CHEBI:30616"/>
        <dbReference type="ChEBI" id="CHEBI:43474"/>
        <dbReference type="ChEBI" id="CHEBI:456216"/>
    </reaction>
</comment>
<dbReference type="InterPro" id="IPR004014">
    <property type="entry name" value="ATPase_P-typ_cation-transptr_N"/>
</dbReference>
<dbReference type="SUPFAM" id="SSF56784">
    <property type="entry name" value="HAD-like"/>
    <property type="match status" value="1"/>
</dbReference>